<reference evidence="3" key="1">
    <citation type="submission" date="2016-11" db="EMBL/GenBank/DDBJ databases">
        <authorList>
            <person name="Varghese N."/>
            <person name="Submissions S."/>
        </authorList>
    </citation>
    <scope>NUCLEOTIDE SEQUENCE [LARGE SCALE GENOMIC DNA]</scope>
    <source>
        <strain evidence="3">DSM 26899</strain>
    </source>
</reference>
<organism evidence="2 3">
    <name type="scientific">Chryseobacterium polytrichastri</name>
    <dbReference type="NCBI Taxonomy" id="1302687"/>
    <lineage>
        <taxon>Bacteria</taxon>
        <taxon>Pseudomonadati</taxon>
        <taxon>Bacteroidota</taxon>
        <taxon>Flavobacteriia</taxon>
        <taxon>Flavobacteriales</taxon>
        <taxon>Weeksellaceae</taxon>
        <taxon>Chryseobacterium group</taxon>
        <taxon>Chryseobacterium</taxon>
    </lineage>
</organism>
<dbReference type="STRING" id="1302687.SAMN05444267_100875"/>
<keyword evidence="3" id="KW-1185">Reference proteome</keyword>
<evidence type="ECO:0008006" key="4">
    <source>
        <dbReference type="Google" id="ProtNLM"/>
    </source>
</evidence>
<dbReference type="OrthoDB" id="1042696at2"/>
<dbReference type="RefSeq" id="WP_073292108.1">
    <property type="nucleotide sequence ID" value="NZ_FRAV01000008.1"/>
</dbReference>
<sequence length="206" mass="23557">METIIVLCLLIVIALLLHDKIFKKNSKQKMAKEKFNLDTHMLGHPKSVINLSKEKNFIETQIHEPTINPDSRNVESNQNNLQNRKEEQESVSNTQLDFNVEEEELKKQRISRSDHSLAQGITGEEFNAAKILLQKDKVYVAEQETSTALLQKIHGTELFNLLESSIEGASQKIAELLDNSFPPEADIHTSLFLKDDLNNFDIEEFI</sequence>
<evidence type="ECO:0000313" key="2">
    <source>
        <dbReference type="EMBL" id="SHK82495.1"/>
    </source>
</evidence>
<accession>A0A1M6VMB7</accession>
<proteinExistence type="predicted"/>
<feature type="region of interest" description="Disordered" evidence="1">
    <location>
        <begin position="63"/>
        <end position="96"/>
    </location>
</feature>
<gene>
    <name evidence="2" type="ORF">SAMN05444267_100875</name>
</gene>
<evidence type="ECO:0000313" key="3">
    <source>
        <dbReference type="Proteomes" id="UP000184364"/>
    </source>
</evidence>
<name>A0A1M6VMB7_9FLAO</name>
<dbReference type="AlphaFoldDB" id="A0A1M6VMB7"/>
<protein>
    <recommendedName>
        <fullName evidence="4">Conjugal transfer protein TraD</fullName>
    </recommendedName>
</protein>
<dbReference type="EMBL" id="FRAV01000008">
    <property type="protein sequence ID" value="SHK82495.1"/>
    <property type="molecule type" value="Genomic_DNA"/>
</dbReference>
<dbReference type="Proteomes" id="UP000184364">
    <property type="component" value="Unassembled WGS sequence"/>
</dbReference>
<feature type="compositionally biased region" description="Polar residues" evidence="1">
    <location>
        <begin position="68"/>
        <end position="82"/>
    </location>
</feature>
<evidence type="ECO:0000256" key="1">
    <source>
        <dbReference type="SAM" id="MobiDB-lite"/>
    </source>
</evidence>